<feature type="domain" description="Right handed beta helix" evidence="2">
    <location>
        <begin position="172"/>
        <end position="257"/>
    </location>
</feature>
<reference evidence="3" key="1">
    <citation type="journal article" date="2014" name="Int. J. Syst. Evol. Microbiol.">
        <title>Complete genome sequence of Corynebacterium casei LMG S-19264T (=DSM 44701T), isolated from a smear-ripened cheese.</title>
        <authorList>
            <consortium name="US DOE Joint Genome Institute (JGI-PGF)"/>
            <person name="Walter F."/>
            <person name="Albersmeier A."/>
            <person name="Kalinowski J."/>
            <person name="Ruckert C."/>
        </authorList>
    </citation>
    <scope>NUCLEOTIDE SEQUENCE</scope>
    <source>
        <strain evidence="3">KCTC 12870</strain>
    </source>
</reference>
<accession>A0A8J3DC68</accession>
<dbReference type="Gene3D" id="2.160.20.10">
    <property type="entry name" value="Single-stranded right-handed beta-helix, Pectin lyase-like"/>
    <property type="match status" value="1"/>
</dbReference>
<dbReference type="AlphaFoldDB" id="A0A8J3DC68"/>
<feature type="chain" id="PRO_5035234646" description="Right handed beta helix domain-containing protein" evidence="1">
    <location>
        <begin position="28"/>
        <end position="341"/>
    </location>
</feature>
<dbReference type="SUPFAM" id="SSF51126">
    <property type="entry name" value="Pectin lyase-like"/>
    <property type="match status" value="1"/>
</dbReference>
<dbReference type="InterPro" id="IPR039448">
    <property type="entry name" value="Beta_helix"/>
</dbReference>
<dbReference type="RefSeq" id="WP_189514223.1">
    <property type="nucleotide sequence ID" value="NZ_BMXG01000009.1"/>
</dbReference>
<dbReference type="InterPro" id="IPR011050">
    <property type="entry name" value="Pectin_lyase_fold/virulence"/>
</dbReference>
<keyword evidence="1" id="KW-0732">Signal</keyword>
<dbReference type="Pfam" id="PF13229">
    <property type="entry name" value="Beta_helix"/>
    <property type="match status" value="1"/>
</dbReference>
<evidence type="ECO:0000256" key="1">
    <source>
        <dbReference type="SAM" id="SignalP"/>
    </source>
</evidence>
<reference evidence="3" key="2">
    <citation type="submission" date="2020-09" db="EMBL/GenBank/DDBJ databases">
        <authorList>
            <person name="Sun Q."/>
            <person name="Kim S."/>
        </authorList>
    </citation>
    <scope>NUCLEOTIDE SEQUENCE</scope>
    <source>
        <strain evidence="3">KCTC 12870</strain>
    </source>
</reference>
<gene>
    <name evidence="3" type="ORF">GCM10007047_17860</name>
</gene>
<comment type="caution">
    <text evidence="3">The sequence shown here is derived from an EMBL/GenBank/DDBJ whole genome shotgun (WGS) entry which is preliminary data.</text>
</comment>
<organism evidence="3 4">
    <name type="scientific">Cerasicoccus arenae</name>
    <dbReference type="NCBI Taxonomy" id="424488"/>
    <lineage>
        <taxon>Bacteria</taxon>
        <taxon>Pseudomonadati</taxon>
        <taxon>Verrucomicrobiota</taxon>
        <taxon>Opitutia</taxon>
        <taxon>Puniceicoccales</taxon>
        <taxon>Cerasicoccaceae</taxon>
        <taxon>Cerasicoccus</taxon>
    </lineage>
</organism>
<protein>
    <recommendedName>
        <fullName evidence="2">Right handed beta helix domain-containing protein</fullName>
    </recommendedName>
</protein>
<dbReference type="EMBL" id="BMXG01000009">
    <property type="protein sequence ID" value="GHC01706.1"/>
    <property type="molecule type" value="Genomic_DNA"/>
</dbReference>
<sequence length="341" mass="37647">MFTLIQLKKTALALSLCTALIPTTSFAKVIKVDPGNSNAYATLASATEVLRAGDTLWIEPGTGPYREVLRVPVSGTEGDPIIIEGNGNEITGFEPLKFKNGNASVKADSSFVLRFEGKRIKQHTNGEFEYGVEYDPSNGLISLSRGISDEGWEISSRDAVVVLGTVFNHIYRNLVVTGSLNDGINLHGKSSGLVFDNVEVYQNFDEGISAHDTVELTIRNSRFYENDNGLLNIGKSYVRLENVDFYDNLGLGLAFSGEAGFYAENVRTWGNGITQLLIRKEVDASCDVLEVYQNGNKEKPWMTYSESANMNKVSNSVLSHRFVWRSGEPTYYNQTTPNDVH</sequence>
<evidence type="ECO:0000259" key="2">
    <source>
        <dbReference type="Pfam" id="PF13229"/>
    </source>
</evidence>
<dbReference type="InterPro" id="IPR012334">
    <property type="entry name" value="Pectin_lyas_fold"/>
</dbReference>
<name>A0A8J3DC68_9BACT</name>
<proteinExistence type="predicted"/>
<evidence type="ECO:0000313" key="3">
    <source>
        <dbReference type="EMBL" id="GHC01706.1"/>
    </source>
</evidence>
<keyword evidence="4" id="KW-1185">Reference proteome</keyword>
<feature type="signal peptide" evidence="1">
    <location>
        <begin position="1"/>
        <end position="27"/>
    </location>
</feature>
<dbReference type="Proteomes" id="UP000642829">
    <property type="component" value="Unassembled WGS sequence"/>
</dbReference>
<evidence type="ECO:0000313" key="4">
    <source>
        <dbReference type="Proteomes" id="UP000642829"/>
    </source>
</evidence>